<dbReference type="CDD" id="cd07041">
    <property type="entry name" value="STAS_RsbR_RsbS_like"/>
    <property type="match status" value="1"/>
</dbReference>
<comment type="caution">
    <text evidence="2">The sequence shown here is derived from an EMBL/GenBank/DDBJ whole genome shotgun (WGS) entry which is preliminary data.</text>
</comment>
<sequence>MASLVNFAEYIEKHAESLAADVVESVVEKAKLDLPEWEKDSAVHMYQDLWAFLGETIRDEREDAIPDTLLDWSKSNAEMQVSAEKEILEIVVRYPPTREVFNDVVTQISLDLGLTVEENASVLKRIDRLLDVSLNETIFSFKRLSDMQREKVREDLIKLSAPIVPIEDDIVVIPVVGDVDPATVQHMMKNVIPRIAEIEVNYVIVDYSGTLAIDSQIAESLHQLGNMMRVMGIHVVIAGFRPEMVLNMLDSNINMTAIDSYATVKQALENLRP</sequence>
<dbReference type="SUPFAM" id="SSF52091">
    <property type="entry name" value="SpoIIaa-like"/>
    <property type="match status" value="1"/>
</dbReference>
<dbReference type="InterPro" id="IPR002645">
    <property type="entry name" value="STAS_dom"/>
</dbReference>
<proteinExistence type="predicted"/>
<evidence type="ECO:0000313" key="2">
    <source>
        <dbReference type="EMBL" id="MFC2949887.1"/>
    </source>
</evidence>
<dbReference type="EMBL" id="JBHRRZ010000039">
    <property type="protein sequence ID" value="MFC2949887.1"/>
    <property type="molecule type" value="Genomic_DNA"/>
</dbReference>
<keyword evidence="3" id="KW-1185">Reference proteome</keyword>
<feature type="domain" description="STAS" evidence="1">
    <location>
        <begin position="160"/>
        <end position="271"/>
    </location>
</feature>
<dbReference type="RefSeq" id="WP_390307853.1">
    <property type="nucleotide sequence ID" value="NZ_JBHRRZ010000039.1"/>
</dbReference>
<evidence type="ECO:0000313" key="3">
    <source>
        <dbReference type="Proteomes" id="UP001595387"/>
    </source>
</evidence>
<protein>
    <submittedName>
        <fullName evidence="2">STAS domain-containing protein</fullName>
    </submittedName>
</protein>
<evidence type="ECO:0000259" key="1">
    <source>
        <dbReference type="PROSITE" id="PS50801"/>
    </source>
</evidence>
<dbReference type="InterPro" id="IPR036513">
    <property type="entry name" value="STAS_dom_sf"/>
</dbReference>
<dbReference type="PANTHER" id="PTHR33745">
    <property type="entry name" value="RSBT ANTAGONIST PROTEIN RSBS-RELATED"/>
    <property type="match status" value="1"/>
</dbReference>
<accession>A0ABV7A9X8</accession>
<organism evidence="2 3">
    <name type="scientific">Virgibacillus sediminis</name>
    <dbReference type="NCBI Taxonomy" id="202260"/>
    <lineage>
        <taxon>Bacteria</taxon>
        <taxon>Bacillati</taxon>
        <taxon>Bacillota</taxon>
        <taxon>Bacilli</taxon>
        <taxon>Bacillales</taxon>
        <taxon>Bacillaceae</taxon>
        <taxon>Virgibacillus</taxon>
    </lineage>
</organism>
<dbReference type="InterPro" id="IPR051932">
    <property type="entry name" value="Bact_StressResp_Reg"/>
</dbReference>
<gene>
    <name evidence="2" type="ORF">ACFODW_16305</name>
</gene>
<dbReference type="PANTHER" id="PTHR33745:SF8">
    <property type="entry name" value="BLUE-LIGHT PHOTORECEPTOR"/>
    <property type="match status" value="1"/>
</dbReference>
<dbReference type="Pfam" id="PF01740">
    <property type="entry name" value="STAS"/>
    <property type="match status" value="1"/>
</dbReference>
<name>A0ABV7A9X8_9BACI</name>
<dbReference type="Gene3D" id="3.30.750.24">
    <property type="entry name" value="STAS domain"/>
    <property type="match status" value="1"/>
</dbReference>
<reference evidence="3" key="1">
    <citation type="journal article" date="2019" name="Int. J. Syst. Evol. Microbiol.">
        <title>The Global Catalogue of Microorganisms (GCM) 10K type strain sequencing project: providing services to taxonomists for standard genome sequencing and annotation.</title>
        <authorList>
            <consortium name="The Broad Institute Genomics Platform"/>
            <consortium name="The Broad Institute Genome Sequencing Center for Infectious Disease"/>
            <person name="Wu L."/>
            <person name="Ma J."/>
        </authorList>
    </citation>
    <scope>NUCLEOTIDE SEQUENCE [LARGE SCALE GENOMIC DNA]</scope>
    <source>
        <strain evidence="3">KCTC 13193</strain>
    </source>
</reference>
<dbReference type="Proteomes" id="UP001595387">
    <property type="component" value="Unassembled WGS sequence"/>
</dbReference>
<dbReference type="PROSITE" id="PS50801">
    <property type="entry name" value="STAS"/>
    <property type="match status" value="1"/>
</dbReference>